<protein>
    <recommendedName>
        <fullName evidence="8">Acyl-homoserine-lactone acylase</fullName>
    </recommendedName>
</protein>
<feature type="signal peptide" evidence="5">
    <location>
        <begin position="1"/>
        <end position="17"/>
    </location>
</feature>
<organism evidence="6 7">
    <name type="scientific">Seongchinamella unica</name>
    <dbReference type="NCBI Taxonomy" id="2547392"/>
    <lineage>
        <taxon>Bacteria</taxon>
        <taxon>Pseudomonadati</taxon>
        <taxon>Pseudomonadota</taxon>
        <taxon>Gammaproteobacteria</taxon>
        <taxon>Cellvibrionales</taxon>
        <taxon>Halieaceae</taxon>
        <taxon>Seongchinamella</taxon>
    </lineage>
</organism>
<feature type="chain" id="PRO_5020659174" description="Acyl-homoserine-lactone acylase" evidence="5">
    <location>
        <begin position="18"/>
        <end position="823"/>
    </location>
</feature>
<dbReference type="Gene3D" id="2.30.120.10">
    <property type="match status" value="1"/>
</dbReference>
<comment type="similarity">
    <text evidence="1">Belongs to the peptidase S45 family.</text>
</comment>
<dbReference type="InterPro" id="IPR002692">
    <property type="entry name" value="S45"/>
</dbReference>
<keyword evidence="7" id="KW-1185">Reference proteome</keyword>
<reference evidence="6 7" key="1">
    <citation type="submission" date="2019-03" db="EMBL/GenBank/DDBJ databases">
        <title>Seongchinamella monodicae gen. nov., sp. nov., a novel member of the Gammaproteobacteria isolated from a tidal mudflat of beach.</title>
        <authorList>
            <person name="Yang H.G."/>
            <person name="Kang J.W."/>
            <person name="Lee S.D."/>
        </authorList>
    </citation>
    <scope>NUCLEOTIDE SEQUENCE [LARGE SCALE GENOMIC DNA]</scope>
    <source>
        <strain evidence="6 7">GH4-78</strain>
    </source>
</reference>
<evidence type="ECO:0000256" key="5">
    <source>
        <dbReference type="SAM" id="SignalP"/>
    </source>
</evidence>
<dbReference type="SUPFAM" id="SSF56235">
    <property type="entry name" value="N-terminal nucleophile aminohydrolases (Ntn hydrolases)"/>
    <property type="match status" value="1"/>
</dbReference>
<dbReference type="AlphaFoldDB" id="A0A4R5LNZ4"/>
<dbReference type="OrthoDB" id="9760084at2"/>
<name>A0A4R5LNZ4_9GAMM</name>
<dbReference type="PROSITE" id="PS51257">
    <property type="entry name" value="PROKAR_LIPOPROTEIN"/>
    <property type="match status" value="1"/>
</dbReference>
<dbReference type="Gene3D" id="1.10.1400.10">
    <property type="match status" value="1"/>
</dbReference>
<dbReference type="Pfam" id="PF01804">
    <property type="entry name" value="Penicil_amidase"/>
    <property type="match status" value="1"/>
</dbReference>
<dbReference type="PANTHER" id="PTHR34218:SF3">
    <property type="entry name" value="ACYL-HOMOSERINE LACTONE ACYLASE PVDQ"/>
    <property type="match status" value="1"/>
</dbReference>
<evidence type="ECO:0000313" key="7">
    <source>
        <dbReference type="Proteomes" id="UP000295554"/>
    </source>
</evidence>
<dbReference type="PANTHER" id="PTHR34218">
    <property type="entry name" value="PEPTIDASE S45 PENICILLIN AMIDASE"/>
    <property type="match status" value="1"/>
</dbReference>
<sequence>MKTIVAAAFLVLPLLLAGCGDSGHSRPAPPVTPDPEAPEDFTYQATLTRTEYGIPHIVAEDWGSLGYGHGYAFAQDNYCMLITEIIRASGQSLEFFGEAQGSEDTDFIFSLVNNNSEGQLRERYLSQQPEYILELVEGYAAGYNRYLRETGVDNLPDTDPDCRGAHWVREIQAIDLWKYFRRIQLQGSTDQGIVRQAILDANGPGEGNAAGASAQLTAEQMRQAFASDDKGSNAIALGSHATQTGSGMLLGNPHQPWYGVGSFYQVHLTIPGEYDAMGAALKGFPKVAIGFNRDLAWSHTVSVANRFTLFELKLNPDNPLQYEVDGEFRDIVPETVRIRVARPDGSMEEREHTFYHWEHGLIVSLAATAAAIAPDFVDLFSGWPTARGTVYALRDANLDNLRGIEMWVNIGKAANVGEFAEALKVIGNPLFHSLAADRHGEAFYGEVSAIPHVTEAKMADCVTGINTVVRALTNAAIIVLDGDRSECQWGVDSDAPEDSGLFGFSSLPSFFTRNYAANSNDSYWLTDPAQPLEGFPSTMGFVGHEGRQQNLRTQINHAMVAERLAGADGFDPSPGFTLASLQQLMYANRVWGAELVLDDVLEFCATLDEAKVDALRACAVLADWDRRAEVDSRGTQVFTEFWKAISVGGSPFENAITDQSLWREDFDPQRPLQTPRGFDIAAEGNAVRISTALATAVAALDAAGVPLAAPWGEVQVLPRNGVDVPIHGGSGSMGVFGAISAGLDQGGYRNIRAGNSYIQTVTWDESECPLAEAIITTSQSINPESPNHGDQSELYSRKAWVDMPYCESDIEAARSGETLELRE</sequence>
<dbReference type="InterPro" id="IPR043147">
    <property type="entry name" value="Penicillin_amidase_A-knob"/>
</dbReference>
<keyword evidence="3" id="KW-0378">Hydrolase</keyword>
<evidence type="ECO:0000256" key="2">
    <source>
        <dbReference type="ARBA" id="ARBA00022729"/>
    </source>
</evidence>
<comment type="caution">
    <text evidence="6">The sequence shown here is derived from an EMBL/GenBank/DDBJ whole genome shotgun (WGS) entry which is preliminary data.</text>
</comment>
<dbReference type="RefSeq" id="WP_133214881.1">
    <property type="nucleotide sequence ID" value="NZ_SMSE01000004.1"/>
</dbReference>
<dbReference type="EMBL" id="SMSE01000004">
    <property type="protein sequence ID" value="TDG12044.1"/>
    <property type="molecule type" value="Genomic_DNA"/>
</dbReference>
<evidence type="ECO:0000256" key="1">
    <source>
        <dbReference type="ARBA" id="ARBA00006586"/>
    </source>
</evidence>
<dbReference type="Gene3D" id="1.10.439.10">
    <property type="entry name" value="Penicillin Amidohydrolase, domain 1"/>
    <property type="match status" value="1"/>
</dbReference>
<keyword evidence="4" id="KW-0865">Zymogen</keyword>
<dbReference type="GO" id="GO:0017000">
    <property type="term" value="P:antibiotic biosynthetic process"/>
    <property type="evidence" value="ECO:0007669"/>
    <property type="project" value="InterPro"/>
</dbReference>
<proteinExistence type="inferred from homology"/>
<dbReference type="Proteomes" id="UP000295554">
    <property type="component" value="Unassembled WGS sequence"/>
</dbReference>
<dbReference type="InterPro" id="IPR029055">
    <property type="entry name" value="Ntn_hydrolases_N"/>
</dbReference>
<dbReference type="InterPro" id="IPR043146">
    <property type="entry name" value="Penicillin_amidase_N_B-knob"/>
</dbReference>
<evidence type="ECO:0000313" key="6">
    <source>
        <dbReference type="EMBL" id="TDG12044.1"/>
    </source>
</evidence>
<keyword evidence="2 5" id="KW-0732">Signal</keyword>
<gene>
    <name evidence="6" type="ORF">E2F43_16945</name>
</gene>
<evidence type="ECO:0008006" key="8">
    <source>
        <dbReference type="Google" id="ProtNLM"/>
    </source>
</evidence>
<evidence type="ECO:0000256" key="3">
    <source>
        <dbReference type="ARBA" id="ARBA00022801"/>
    </source>
</evidence>
<dbReference type="InterPro" id="IPR023343">
    <property type="entry name" value="Penicillin_amidase_dom1"/>
</dbReference>
<evidence type="ECO:0000256" key="4">
    <source>
        <dbReference type="ARBA" id="ARBA00023145"/>
    </source>
</evidence>
<accession>A0A4R5LNZ4</accession>
<dbReference type="Gene3D" id="3.60.20.10">
    <property type="entry name" value="Glutamine Phosphoribosylpyrophosphate, subunit 1, domain 1"/>
    <property type="match status" value="1"/>
</dbReference>
<dbReference type="GO" id="GO:0016811">
    <property type="term" value="F:hydrolase activity, acting on carbon-nitrogen (but not peptide) bonds, in linear amides"/>
    <property type="evidence" value="ECO:0007669"/>
    <property type="project" value="InterPro"/>
</dbReference>